<dbReference type="InterPro" id="IPR027417">
    <property type="entry name" value="P-loop_NTPase"/>
</dbReference>
<name>D9PZK5_ACIS3</name>
<dbReference type="GO" id="GO:0005524">
    <property type="term" value="F:ATP binding"/>
    <property type="evidence" value="ECO:0007669"/>
    <property type="project" value="UniProtKB-KW"/>
</dbReference>
<dbReference type="Gene3D" id="2.40.50.100">
    <property type="match status" value="1"/>
</dbReference>
<keyword evidence="1" id="KW-0813">Transport</keyword>
<dbReference type="InterPro" id="IPR012340">
    <property type="entry name" value="NA-bd_OB-fold"/>
</dbReference>
<proteinExistence type="predicted"/>
<reference evidence="8 9" key="1">
    <citation type="journal article" date="2010" name="Appl. Environ. Microbiol.">
        <title>The genome sequence of the crenarchaeon Acidilobus saccharovorans supports a new order, Acidilobales, and suggests an important ecological role in terrestrial acidic hot springs.</title>
        <authorList>
            <person name="Mardanov A.V."/>
            <person name="Svetlitchnyi V.A."/>
            <person name="Beletsky A.V."/>
            <person name="Prokofeva M.I."/>
            <person name="Bonch-Osmolovskaya E.A."/>
            <person name="Ravin N.V."/>
            <person name="Skryabin K.G."/>
        </authorList>
    </citation>
    <scope>NUCLEOTIDE SEQUENCE [LARGE SCALE GENOMIC DNA]</scope>
    <source>
        <strain evidence="9">DSM 16705 / JCM 18335 / VKM B-2471 / 345-15</strain>
    </source>
</reference>
<keyword evidence="2" id="KW-1003">Cell membrane</keyword>
<accession>D9PZK5</accession>
<dbReference type="AlphaFoldDB" id="D9PZK5"/>
<dbReference type="PROSITE" id="PS50893">
    <property type="entry name" value="ABC_TRANSPORTER_2"/>
    <property type="match status" value="1"/>
</dbReference>
<dbReference type="Pfam" id="PF00005">
    <property type="entry name" value="ABC_tran"/>
    <property type="match status" value="1"/>
</dbReference>
<keyword evidence="6" id="KW-0472">Membrane</keyword>
<dbReference type="Proteomes" id="UP000000346">
    <property type="component" value="Chromosome"/>
</dbReference>
<dbReference type="InterPro" id="IPR017871">
    <property type="entry name" value="ABC_transporter-like_CS"/>
</dbReference>
<dbReference type="SUPFAM" id="SSF50331">
    <property type="entry name" value="MOP-like"/>
    <property type="match status" value="1"/>
</dbReference>
<evidence type="ECO:0000256" key="2">
    <source>
        <dbReference type="ARBA" id="ARBA00022475"/>
    </source>
</evidence>
<dbReference type="SUPFAM" id="SSF52540">
    <property type="entry name" value="P-loop containing nucleoside triphosphate hydrolases"/>
    <property type="match status" value="1"/>
</dbReference>
<protein>
    <submittedName>
        <fullName evidence="8">Sugar ABC transporter, ATP-binding protein</fullName>
    </submittedName>
</protein>
<dbReference type="PROSITE" id="PS00211">
    <property type="entry name" value="ABC_TRANSPORTER_1"/>
    <property type="match status" value="1"/>
</dbReference>
<dbReference type="GO" id="GO:0022857">
    <property type="term" value="F:transmembrane transporter activity"/>
    <property type="evidence" value="ECO:0007669"/>
    <property type="project" value="UniProtKB-ARBA"/>
</dbReference>
<dbReference type="eggNOG" id="arCOG00177">
    <property type="taxonomic scope" value="Archaea"/>
</dbReference>
<dbReference type="FunFam" id="3.40.50.300:FF:000042">
    <property type="entry name" value="Maltose/maltodextrin ABC transporter, ATP-binding protein"/>
    <property type="match status" value="1"/>
</dbReference>
<dbReference type="PANTHER" id="PTHR43875">
    <property type="entry name" value="MALTODEXTRIN IMPORT ATP-BINDING PROTEIN MSMX"/>
    <property type="match status" value="1"/>
</dbReference>
<evidence type="ECO:0000256" key="6">
    <source>
        <dbReference type="ARBA" id="ARBA00023136"/>
    </source>
</evidence>
<dbReference type="FunCoup" id="D9PZK5">
    <property type="interactions" value="43"/>
</dbReference>
<evidence type="ECO:0000313" key="9">
    <source>
        <dbReference type="Proteomes" id="UP000000346"/>
    </source>
</evidence>
<dbReference type="HOGENOM" id="CLU_000604_1_1_2"/>
<dbReference type="SMART" id="SM00382">
    <property type="entry name" value="AAA"/>
    <property type="match status" value="1"/>
</dbReference>
<dbReference type="GO" id="GO:0016887">
    <property type="term" value="F:ATP hydrolysis activity"/>
    <property type="evidence" value="ECO:0007669"/>
    <property type="project" value="InterPro"/>
</dbReference>
<dbReference type="GO" id="GO:0055052">
    <property type="term" value="C:ATP-binding cassette (ABC) transporter complex, substrate-binding subunit-containing"/>
    <property type="evidence" value="ECO:0007669"/>
    <property type="project" value="TreeGrafter"/>
</dbReference>
<dbReference type="STRING" id="666510.ASAC_0085"/>
<keyword evidence="4 8" id="KW-0067">ATP-binding</keyword>
<evidence type="ECO:0000256" key="1">
    <source>
        <dbReference type="ARBA" id="ARBA00022448"/>
    </source>
</evidence>
<dbReference type="InterPro" id="IPR003593">
    <property type="entry name" value="AAA+_ATPase"/>
</dbReference>
<dbReference type="PANTHER" id="PTHR43875:SF15">
    <property type="entry name" value="TREHALOSE IMPORT ATP-BINDING PROTEIN SUGC"/>
    <property type="match status" value="1"/>
</dbReference>
<sequence length="376" mass="42018">MILNAGMLSSGGVDMEYIRLEDVWKTYRTKNVTATPLRGLNMNVDKGELVVVLGPSGEGKTTLLRIIAGLLRQDKGHVYLRGELVDDMPPKDRRVAMVFQSYAIYPFMNVYDNIAFPLRLAHRPKDEIDREVRRVAEMLRISDILQKKPSELSGGQKQRVAIAKALVKGADILLMDEPMANLDAQVRVFAREELKQLHRQLGTTIVYVTHDQVEALSLATKLAVLHDGVIQDFGDPMEVYRRPKNAWVASFVGNPPMNLFDGVVSGNYIVAKKGKLRVPVPEEYRKLVKEGQEVIFGFRPEDIRVGEGELSGTVSMVERVGAYTVIHLDMGDGQLLRVVYPSLSTVNRGDRVSFSVPAEAVSLYDPSTGNNLEQRR</sequence>
<evidence type="ECO:0000259" key="7">
    <source>
        <dbReference type="PROSITE" id="PS50893"/>
    </source>
</evidence>
<evidence type="ECO:0000256" key="5">
    <source>
        <dbReference type="ARBA" id="ARBA00022967"/>
    </source>
</evidence>
<keyword evidence="9" id="KW-1185">Reference proteome</keyword>
<dbReference type="Pfam" id="PF17912">
    <property type="entry name" value="OB_MalK"/>
    <property type="match status" value="1"/>
</dbReference>
<dbReference type="InterPro" id="IPR003439">
    <property type="entry name" value="ABC_transporter-like_ATP-bd"/>
</dbReference>
<dbReference type="EMBL" id="CP001742">
    <property type="protein sequence ID" value="ADL18493.1"/>
    <property type="molecule type" value="Genomic_DNA"/>
</dbReference>
<dbReference type="InParanoid" id="D9PZK5"/>
<evidence type="ECO:0000256" key="4">
    <source>
        <dbReference type="ARBA" id="ARBA00022840"/>
    </source>
</evidence>
<evidence type="ECO:0000256" key="3">
    <source>
        <dbReference type="ARBA" id="ARBA00022741"/>
    </source>
</evidence>
<feature type="domain" description="ABC transporter" evidence="7">
    <location>
        <begin position="18"/>
        <end position="252"/>
    </location>
</feature>
<keyword evidence="5" id="KW-1278">Translocase</keyword>
<dbReference type="InterPro" id="IPR008995">
    <property type="entry name" value="Mo/tungstate-bd_C_term_dom"/>
</dbReference>
<dbReference type="Gene3D" id="2.40.50.140">
    <property type="entry name" value="Nucleic acid-binding proteins"/>
    <property type="match status" value="1"/>
</dbReference>
<gene>
    <name evidence="8" type="ordered locus">ASAC_0085</name>
</gene>
<evidence type="ECO:0000313" key="8">
    <source>
        <dbReference type="EMBL" id="ADL18493.1"/>
    </source>
</evidence>
<dbReference type="InterPro" id="IPR047641">
    <property type="entry name" value="ABC_transpr_MalK/UgpC-like"/>
</dbReference>
<dbReference type="Gene3D" id="3.40.50.300">
    <property type="entry name" value="P-loop containing nucleotide triphosphate hydrolases"/>
    <property type="match status" value="1"/>
</dbReference>
<keyword evidence="3" id="KW-0547">Nucleotide-binding</keyword>
<dbReference type="InterPro" id="IPR040582">
    <property type="entry name" value="OB_MalK-like"/>
</dbReference>
<dbReference type="KEGG" id="asc:ASAC_0085"/>
<organism evidence="8 9">
    <name type="scientific">Acidilobus saccharovorans (strain DSM 16705 / JCM 18335 / VKM B-2471 / 345-15)</name>
    <dbReference type="NCBI Taxonomy" id="666510"/>
    <lineage>
        <taxon>Archaea</taxon>
        <taxon>Thermoproteota</taxon>
        <taxon>Thermoprotei</taxon>
        <taxon>Acidilobales</taxon>
        <taxon>Acidilobaceae</taxon>
        <taxon>Acidilobus</taxon>
    </lineage>
</organism>